<feature type="transmembrane region" description="Helical" evidence="7">
    <location>
        <begin position="615"/>
        <end position="636"/>
    </location>
</feature>
<organism evidence="9 10">
    <name type="scientific">Streptomyces termitum</name>
    <dbReference type="NCBI Taxonomy" id="67368"/>
    <lineage>
        <taxon>Bacteria</taxon>
        <taxon>Bacillati</taxon>
        <taxon>Actinomycetota</taxon>
        <taxon>Actinomycetes</taxon>
        <taxon>Kitasatosporales</taxon>
        <taxon>Streptomycetaceae</taxon>
        <taxon>Streptomyces</taxon>
    </lineage>
</organism>
<dbReference type="AlphaFoldDB" id="A0A918SSF0"/>
<feature type="transmembrane region" description="Helical" evidence="7">
    <location>
        <begin position="284"/>
        <end position="303"/>
    </location>
</feature>
<protein>
    <recommendedName>
        <fullName evidence="8">GtrA/DPMS transmembrane domain-containing protein</fullName>
    </recommendedName>
</protein>
<feature type="transmembrane region" description="Helical" evidence="7">
    <location>
        <begin position="381"/>
        <end position="402"/>
    </location>
</feature>
<feature type="transmembrane region" description="Helical" evidence="7">
    <location>
        <begin position="97"/>
        <end position="117"/>
    </location>
</feature>
<dbReference type="PANTHER" id="PTHR38459">
    <property type="entry name" value="PROPHAGE BACTOPRENOL-LINKED GLUCOSE TRANSLOCASE HOMOLOG"/>
    <property type="match status" value="1"/>
</dbReference>
<feature type="transmembrane region" description="Helical" evidence="7">
    <location>
        <begin position="190"/>
        <end position="210"/>
    </location>
</feature>
<keyword evidence="3 7" id="KW-0812">Transmembrane</keyword>
<feature type="transmembrane region" description="Helical" evidence="7">
    <location>
        <begin position="21"/>
        <end position="45"/>
    </location>
</feature>
<feature type="transmembrane region" description="Helical" evidence="7">
    <location>
        <begin position="309"/>
        <end position="325"/>
    </location>
</feature>
<dbReference type="InterPro" id="IPR007267">
    <property type="entry name" value="GtrA_DPMS_TM"/>
</dbReference>
<keyword evidence="10" id="KW-1185">Reference proteome</keyword>
<dbReference type="GO" id="GO:0000271">
    <property type="term" value="P:polysaccharide biosynthetic process"/>
    <property type="evidence" value="ECO:0007669"/>
    <property type="project" value="InterPro"/>
</dbReference>
<dbReference type="GO" id="GO:0005886">
    <property type="term" value="C:plasma membrane"/>
    <property type="evidence" value="ECO:0007669"/>
    <property type="project" value="TreeGrafter"/>
</dbReference>
<evidence type="ECO:0000313" key="9">
    <source>
        <dbReference type="EMBL" id="GHA68415.1"/>
    </source>
</evidence>
<gene>
    <name evidence="9" type="ORF">GCM10010305_08080</name>
</gene>
<evidence type="ECO:0000256" key="2">
    <source>
        <dbReference type="ARBA" id="ARBA00009399"/>
    </source>
</evidence>
<evidence type="ECO:0000256" key="4">
    <source>
        <dbReference type="ARBA" id="ARBA00022989"/>
    </source>
</evidence>
<name>A0A918SSF0_9ACTN</name>
<evidence type="ECO:0000256" key="7">
    <source>
        <dbReference type="SAM" id="Phobius"/>
    </source>
</evidence>
<dbReference type="RefSeq" id="WP_189975106.1">
    <property type="nucleotide sequence ID" value="NZ_BMUL01000002.1"/>
</dbReference>
<dbReference type="Proteomes" id="UP000644020">
    <property type="component" value="Unassembled WGS sequence"/>
</dbReference>
<dbReference type="PANTHER" id="PTHR38459:SF1">
    <property type="entry name" value="PROPHAGE BACTOPRENOL-LINKED GLUCOSE TRANSLOCASE HOMOLOG"/>
    <property type="match status" value="1"/>
</dbReference>
<feature type="transmembrane region" description="Helical" evidence="7">
    <location>
        <begin position="242"/>
        <end position="272"/>
    </location>
</feature>
<evidence type="ECO:0000256" key="5">
    <source>
        <dbReference type="ARBA" id="ARBA00023136"/>
    </source>
</evidence>
<feature type="transmembrane region" description="Helical" evidence="7">
    <location>
        <begin position="562"/>
        <end position="578"/>
    </location>
</feature>
<dbReference type="EMBL" id="BMUL01000002">
    <property type="protein sequence ID" value="GHA68415.1"/>
    <property type="molecule type" value="Genomic_DNA"/>
</dbReference>
<comment type="subcellular location">
    <subcellularLocation>
        <location evidence="1">Membrane</location>
        <topology evidence="1">Multi-pass membrane protein</topology>
    </subcellularLocation>
</comment>
<reference evidence="9" key="2">
    <citation type="submission" date="2020-09" db="EMBL/GenBank/DDBJ databases">
        <authorList>
            <person name="Sun Q."/>
            <person name="Ohkuma M."/>
        </authorList>
    </citation>
    <scope>NUCLEOTIDE SEQUENCE</scope>
    <source>
        <strain evidence="9">JCM 4518</strain>
    </source>
</reference>
<feature type="transmembrane region" description="Helical" evidence="7">
    <location>
        <begin position="57"/>
        <end position="76"/>
    </location>
</feature>
<comment type="caution">
    <text evidence="9">The sequence shown here is derived from an EMBL/GenBank/DDBJ whole genome shotgun (WGS) entry which is preliminary data.</text>
</comment>
<evidence type="ECO:0000313" key="10">
    <source>
        <dbReference type="Proteomes" id="UP000644020"/>
    </source>
</evidence>
<keyword evidence="5 7" id="KW-0472">Membrane</keyword>
<feature type="transmembrane region" description="Helical" evidence="7">
    <location>
        <begin position="360"/>
        <end position="376"/>
    </location>
</feature>
<feature type="compositionally biased region" description="Low complexity" evidence="6">
    <location>
        <begin position="646"/>
        <end position="669"/>
    </location>
</feature>
<evidence type="ECO:0000256" key="1">
    <source>
        <dbReference type="ARBA" id="ARBA00004141"/>
    </source>
</evidence>
<keyword evidence="4 7" id="KW-1133">Transmembrane helix</keyword>
<comment type="similarity">
    <text evidence="2">Belongs to the GtrA family.</text>
</comment>
<feature type="region of interest" description="Disordered" evidence="6">
    <location>
        <begin position="643"/>
        <end position="678"/>
    </location>
</feature>
<proteinExistence type="inferred from homology"/>
<dbReference type="Pfam" id="PF04138">
    <property type="entry name" value="GtrA_DPMS_TM"/>
    <property type="match status" value="1"/>
</dbReference>
<feature type="transmembrane region" description="Helical" evidence="7">
    <location>
        <begin position="590"/>
        <end position="609"/>
    </location>
</feature>
<accession>A0A918SSF0</accession>
<evidence type="ECO:0000259" key="8">
    <source>
        <dbReference type="Pfam" id="PF04138"/>
    </source>
</evidence>
<sequence>MALLTGWGRRLPSWLRNIWQEVAAFGIVGALAFVVEIVGFNLLVFGLTPSGDGALRGSPVLASSLATLLAMVVSWVGNRYWTYRDRRGPIDLREVTLFIGVNLAGMVVTAIPVYLSHTVLGLGSPLSDNIARLVGWAAATVLRFVAYRTLVFTSADASAEAAAAKDATPVPGTADRSTAPLREAWRSGRLWPWCLAVLAAFCGYCVATVFHPGYVTTDSIDQLRQALGDWPVNDWHPPVMALLWRVLIATTGSFSAMAALQAAVLWGALWLLARVVWLRTRSHGLSLAMLAVGLAPHVVNFTGVVWKDVHMAYAMLAVLALALTARELPAGRTRTRWVLFGLGALLLAYCVLVRKNGLPAVIPVFALLVMAVWPSPGRRRWLLTSGLLVAVTAVGSVGVSAITQPIATKQVAQLPLDDLLHVLTPAQVGRAAEKAGATDDFRDRLVTAATRCQTRKIASDAYFMCYPRERPTAATTTELGEHSEVLFRMWTQQMPKHWKGYLEYRTRVYAKLMFQSNQQFQSGHYLSPGMTLPEPVAKAPYNETLRQTLQAYVTGALRDLSMIYQGWFWTAVALVLLLRRRWPGPYTRELRLLGASTVLYMLAYFPTAPQSNYRYLYWPAVSGTVALLLVAVGYAIRRREARQEAAEAAGTTPEPAGPAAGTPDAAGPAQPREAAVTG</sequence>
<evidence type="ECO:0000256" key="6">
    <source>
        <dbReference type="SAM" id="MobiDB-lite"/>
    </source>
</evidence>
<feature type="transmembrane region" description="Helical" evidence="7">
    <location>
        <begin position="337"/>
        <end position="354"/>
    </location>
</feature>
<feature type="transmembrane region" description="Helical" evidence="7">
    <location>
        <begin position="129"/>
        <end position="146"/>
    </location>
</feature>
<reference evidence="9" key="1">
    <citation type="journal article" date="2014" name="Int. J. Syst. Evol. Microbiol.">
        <title>Complete genome sequence of Corynebacterium casei LMG S-19264T (=DSM 44701T), isolated from a smear-ripened cheese.</title>
        <authorList>
            <consortium name="US DOE Joint Genome Institute (JGI-PGF)"/>
            <person name="Walter F."/>
            <person name="Albersmeier A."/>
            <person name="Kalinowski J."/>
            <person name="Ruckert C."/>
        </authorList>
    </citation>
    <scope>NUCLEOTIDE SEQUENCE</scope>
    <source>
        <strain evidence="9">JCM 4518</strain>
    </source>
</reference>
<dbReference type="InterPro" id="IPR051401">
    <property type="entry name" value="GtrA_CellWall_Glycosyl"/>
</dbReference>
<evidence type="ECO:0000256" key="3">
    <source>
        <dbReference type="ARBA" id="ARBA00022692"/>
    </source>
</evidence>
<feature type="domain" description="GtrA/DPMS transmembrane" evidence="8">
    <location>
        <begin position="25"/>
        <end position="152"/>
    </location>
</feature>